<evidence type="ECO:0000313" key="3">
    <source>
        <dbReference type="Proteomes" id="UP000830671"/>
    </source>
</evidence>
<dbReference type="AlphaFoldDB" id="A0A9Q8SEP5"/>
<keyword evidence="3" id="KW-1185">Reference proteome</keyword>
<name>A0A9Q8SEP5_9PEZI</name>
<gene>
    <name evidence="2" type="ORF">CLUP02_17519</name>
</gene>
<accession>A0A9Q8SEP5</accession>
<organism evidence="2 3">
    <name type="scientific">Colletotrichum lupini</name>
    <dbReference type="NCBI Taxonomy" id="145971"/>
    <lineage>
        <taxon>Eukaryota</taxon>
        <taxon>Fungi</taxon>
        <taxon>Dikarya</taxon>
        <taxon>Ascomycota</taxon>
        <taxon>Pezizomycotina</taxon>
        <taxon>Sordariomycetes</taxon>
        <taxon>Hypocreomycetidae</taxon>
        <taxon>Glomerellales</taxon>
        <taxon>Glomerellaceae</taxon>
        <taxon>Colletotrichum</taxon>
        <taxon>Colletotrichum acutatum species complex</taxon>
    </lineage>
</organism>
<dbReference type="EMBL" id="CP019472">
    <property type="protein sequence ID" value="UQC76009.1"/>
    <property type="molecule type" value="Genomic_DNA"/>
</dbReference>
<dbReference type="Proteomes" id="UP000830671">
    <property type="component" value="Chromosome 10"/>
</dbReference>
<dbReference type="KEGG" id="clup:CLUP02_17519"/>
<feature type="compositionally biased region" description="Low complexity" evidence="1">
    <location>
        <begin position="156"/>
        <end position="172"/>
    </location>
</feature>
<feature type="region of interest" description="Disordered" evidence="1">
    <location>
        <begin position="110"/>
        <end position="218"/>
    </location>
</feature>
<dbReference type="RefSeq" id="XP_049137652.1">
    <property type="nucleotide sequence ID" value="XM_049296428.1"/>
</dbReference>
<feature type="compositionally biased region" description="Polar residues" evidence="1">
    <location>
        <begin position="81"/>
        <end position="91"/>
    </location>
</feature>
<evidence type="ECO:0000313" key="2">
    <source>
        <dbReference type="EMBL" id="UQC76009.1"/>
    </source>
</evidence>
<reference evidence="2" key="1">
    <citation type="journal article" date="2021" name="Mol. Plant Microbe Interact.">
        <title>Complete Genome Sequence of the Plant-Pathogenic Fungus Colletotrichum lupini.</title>
        <authorList>
            <person name="Baroncelli R."/>
            <person name="Pensec F."/>
            <person name="Da Lio D."/>
            <person name="Boufleur T."/>
            <person name="Vicente I."/>
            <person name="Sarrocco S."/>
            <person name="Picot A."/>
            <person name="Baraldi E."/>
            <person name="Sukno S."/>
            <person name="Thon M."/>
            <person name="Le Floch G."/>
        </authorList>
    </citation>
    <scope>NUCLEOTIDE SEQUENCE</scope>
    <source>
        <strain evidence="2">IMI 504893</strain>
    </source>
</reference>
<proteinExistence type="predicted"/>
<dbReference type="GeneID" id="73351438"/>
<protein>
    <submittedName>
        <fullName evidence="2">Tafazzin</fullName>
    </submittedName>
</protein>
<feature type="region of interest" description="Disordered" evidence="1">
    <location>
        <begin position="69"/>
        <end position="91"/>
    </location>
</feature>
<sequence>MTLPCDSQQKTRPEQLATHLVVADACPKADAKGGNNIPEYREYIADKAAPARSLFALLCSATTTIIDDNDEKPTVPGFSTPAYTSHPEASSHSFPLPYLTFISHPGMTKKRHQALYSKPQSTAPSSLGASASASSSTQTQRRGVNELLADLRRSSSRATPTASAAASAATTPTVPPALRQILQIPETPPPAPRRVPRFDATGRRVPPGPPPPRSWLSPSSHVQRAHATAAHRGAQAMEGLPGTYEPDKGSLMDLVLRRMALNWELHKDYDQYYLHTLPSRVRASLAKYVGVWYEGGASATDLHNILIPPATHDGQQPLDVDGLVSLNNDVYSLDLTGSVGHSMSVRELADVLFPQQLASAAEAVQDSWDTAEAPSLPPKLLPNITHLCLTVAPSAQQGGGMPGVSWKQLLSLAAKLPTLTHLSLAYWPEPSLTPNAKFSKIVSSDGRAESYSGTGAYAHTLDDDWSEAVILLRKLSKFLYGLEYLDLTGCGAWFKALMANVDGDHIDWTGPWGKVTKLKLRYGYEISVDTPIADHERFREAAHMAKAIEKYIVAQRAGKGRFINVDSDPIEDAQMPLMPFIF</sequence>
<feature type="compositionally biased region" description="Low complexity" evidence="1">
    <location>
        <begin position="121"/>
        <end position="136"/>
    </location>
</feature>
<evidence type="ECO:0000256" key="1">
    <source>
        <dbReference type="SAM" id="MobiDB-lite"/>
    </source>
</evidence>